<sequence length="284" mass="31877">MQRRKKRVNRLRLFQLLLLLVICGAFWLGIDHYRQRQQITITAPALIVRSAPNSSREVTTITKNTTVTRLKQRKGWVKIFYRGKIGWLPTWLIHSQYDATKATDRLAEQTIVIDAGHGGSDSGALATNGTYEKYYTLKMAQALATKLKTSAARVIMTRSHDQSVALRQRPALANQVGASLFISFHFDSTPEADTASGFTTYYYHAASKKFAQTLSQQLNSLALTNRGTAYGNFQVIRDSTMPAVLLEMGYINDTTDYQSISSASYQQQVAQLIYQGLQKYTATN</sequence>
<dbReference type="SUPFAM" id="SSF53187">
    <property type="entry name" value="Zn-dependent exopeptidases"/>
    <property type="match status" value="1"/>
</dbReference>
<keyword evidence="3" id="KW-0472">Membrane</keyword>
<gene>
    <name evidence="5" type="ORF">FC24_GL001868</name>
</gene>
<dbReference type="Pfam" id="PF08239">
    <property type="entry name" value="SH3_3"/>
    <property type="match status" value="1"/>
</dbReference>
<dbReference type="GO" id="GO:0071555">
    <property type="term" value="P:cell wall organization"/>
    <property type="evidence" value="ECO:0007669"/>
    <property type="project" value="UniProtKB-KW"/>
</dbReference>
<keyword evidence="6" id="KW-1185">Reference proteome</keyword>
<evidence type="ECO:0000313" key="6">
    <source>
        <dbReference type="Proteomes" id="UP000051638"/>
    </source>
</evidence>
<comment type="caution">
    <text evidence="5">The sequence shown here is derived from an EMBL/GenBank/DDBJ whole genome shotgun (WGS) entry which is preliminary data.</text>
</comment>
<dbReference type="InterPro" id="IPR003646">
    <property type="entry name" value="SH3-like_bac-type"/>
</dbReference>
<reference evidence="5 6" key="1">
    <citation type="journal article" date="2015" name="Genome Announc.">
        <title>Expanding the biotechnology potential of lactobacilli through comparative genomics of 213 strains and associated genera.</title>
        <authorList>
            <person name="Sun Z."/>
            <person name="Harris H.M."/>
            <person name="McCann A."/>
            <person name="Guo C."/>
            <person name="Argimon S."/>
            <person name="Zhang W."/>
            <person name="Yang X."/>
            <person name="Jeffery I.B."/>
            <person name="Cooney J.C."/>
            <person name="Kagawa T.F."/>
            <person name="Liu W."/>
            <person name="Song Y."/>
            <person name="Salvetti E."/>
            <person name="Wrobel A."/>
            <person name="Rasinkangas P."/>
            <person name="Parkhill J."/>
            <person name="Rea M.C."/>
            <person name="O'Sullivan O."/>
            <person name="Ritari J."/>
            <person name="Douillard F.P."/>
            <person name="Paul Ross R."/>
            <person name="Yang R."/>
            <person name="Briner A.E."/>
            <person name="Felis G.E."/>
            <person name="de Vos W.M."/>
            <person name="Barrangou R."/>
            <person name="Klaenhammer T.R."/>
            <person name="Caufield P.W."/>
            <person name="Cui Y."/>
            <person name="Zhang H."/>
            <person name="O'Toole P.W."/>
        </authorList>
    </citation>
    <scope>NUCLEOTIDE SEQUENCE [LARGE SCALE GENOMIC DNA]</scope>
    <source>
        <strain evidence="5 6">DSM 20253</strain>
    </source>
</reference>
<dbReference type="Gene3D" id="2.30.30.40">
    <property type="entry name" value="SH3 Domains"/>
    <property type="match status" value="1"/>
</dbReference>
<evidence type="ECO:0000256" key="1">
    <source>
        <dbReference type="ARBA" id="ARBA00022801"/>
    </source>
</evidence>
<evidence type="ECO:0000313" key="5">
    <source>
        <dbReference type="EMBL" id="KRM99785.1"/>
    </source>
</evidence>
<name>A0A0R2DHA7_9LACO</name>
<keyword evidence="3" id="KW-0812">Transmembrane</keyword>
<dbReference type="PANTHER" id="PTHR30404:SF7">
    <property type="entry name" value="CELL WALL AMIDASE LYTH-RELATED"/>
    <property type="match status" value="1"/>
</dbReference>
<dbReference type="EMBL" id="AYYI01000006">
    <property type="protein sequence ID" value="KRM99785.1"/>
    <property type="molecule type" value="Genomic_DNA"/>
</dbReference>
<keyword evidence="1" id="KW-0378">Hydrolase</keyword>
<evidence type="ECO:0000256" key="2">
    <source>
        <dbReference type="ARBA" id="ARBA00023316"/>
    </source>
</evidence>
<dbReference type="GO" id="GO:0008745">
    <property type="term" value="F:N-acetylmuramoyl-L-alanine amidase activity"/>
    <property type="evidence" value="ECO:0007669"/>
    <property type="project" value="InterPro"/>
</dbReference>
<keyword evidence="2" id="KW-0961">Cell wall biogenesis/degradation</keyword>
<dbReference type="InterPro" id="IPR050695">
    <property type="entry name" value="N-acetylmuramoyl_amidase_3"/>
</dbReference>
<evidence type="ECO:0000259" key="4">
    <source>
        <dbReference type="SMART" id="SM00646"/>
    </source>
</evidence>
<dbReference type="GO" id="GO:0009253">
    <property type="term" value="P:peptidoglycan catabolic process"/>
    <property type="evidence" value="ECO:0007669"/>
    <property type="project" value="InterPro"/>
</dbReference>
<feature type="domain" description="MurNAc-LAA" evidence="4">
    <location>
        <begin position="170"/>
        <end position="278"/>
    </location>
</feature>
<protein>
    <submittedName>
        <fullName evidence="5">N-acetylmuramoyl-L-alanine amidase</fullName>
    </submittedName>
</protein>
<dbReference type="RefSeq" id="WP_057873028.1">
    <property type="nucleotide sequence ID" value="NZ_AYYI01000006.1"/>
</dbReference>
<dbReference type="AlphaFoldDB" id="A0A0R2DHA7"/>
<accession>A0A0R2DHA7</accession>
<organism evidence="5 6">
    <name type="scientific">Loigolactobacillus rennini DSM 20253</name>
    <dbReference type="NCBI Taxonomy" id="1423796"/>
    <lineage>
        <taxon>Bacteria</taxon>
        <taxon>Bacillati</taxon>
        <taxon>Bacillota</taxon>
        <taxon>Bacilli</taxon>
        <taxon>Lactobacillales</taxon>
        <taxon>Lactobacillaceae</taxon>
        <taxon>Loigolactobacillus</taxon>
    </lineage>
</organism>
<dbReference type="InterPro" id="IPR002508">
    <property type="entry name" value="MurNAc-LAA_cat"/>
</dbReference>
<dbReference type="GO" id="GO:0030288">
    <property type="term" value="C:outer membrane-bounded periplasmic space"/>
    <property type="evidence" value="ECO:0007669"/>
    <property type="project" value="TreeGrafter"/>
</dbReference>
<dbReference type="Pfam" id="PF01520">
    <property type="entry name" value="Amidase_3"/>
    <property type="match status" value="1"/>
</dbReference>
<dbReference type="STRING" id="1423796.FC24_GL001868"/>
<feature type="transmembrane region" description="Helical" evidence="3">
    <location>
        <begin position="12"/>
        <end position="30"/>
    </location>
</feature>
<dbReference type="Proteomes" id="UP000051638">
    <property type="component" value="Unassembled WGS sequence"/>
</dbReference>
<dbReference type="Gene3D" id="3.40.630.40">
    <property type="entry name" value="Zn-dependent exopeptidases"/>
    <property type="match status" value="1"/>
</dbReference>
<dbReference type="PANTHER" id="PTHR30404">
    <property type="entry name" value="N-ACETYLMURAMOYL-L-ALANINE AMIDASE"/>
    <property type="match status" value="1"/>
</dbReference>
<dbReference type="OrthoDB" id="9806267at2"/>
<dbReference type="PATRIC" id="fig|1423796.3.peg.1896"/>
<dbReference type="CDD" id="cd02696">
    <property type="entry name" value="MurNAc-LAA"/>
    <property type="match status" value="1"/>
</dbReference>
<evidence type="ECO:0000256" key="3">
    <source>
        <dbReference type="SAM" id="Phobius"/>
    </source>
</evidence>
<proteinExistence type="predicted"/>
<keyword evidence="3" id="KW-1133">Transmembrane helix</keyword>
<dbReference type="SMART" id="SM00646">
    <property type="entry name" value="Ami_3"/>
    <property type="match status" value="1"/>
</dbReference>